<gene>
    <name evidence="2" type="ORF">MM415A00534_0018</name>
    <name evidence="1" type="ORF">MM415B00395_0015</name>
</gene>
<proteinExistence type="predicted"/>
<evidence type="ECO:0000313" key="2">
    <source>
        <dbReference type="EMBL" id="QJA81446.1"/>
    </source>
</evidence>
<evidence type="ECO:0000313" key="1">
    <source>
        <dbReference type="EMBL" id="QJA65469.1"/>
    </source>
</evidence>
<accession>A0A6M3J5Y8</accession>
<protein>
    <submittedName>
        <fullName evidence="1">Uncharacterized protein</fullName>
    </submittedName>
</protein>
<sequence length="160" mass="18607">MQSFGSLITVPKNILEIEGNNLSWRIRIRFESKVPPHEYISPDIRYNNPGWANQEIFNAPIKSFEFFLPIKQKIYMEGMKDYNFFIEAIGDMIRSKAKIDSFWFCGHTFPGNFVISWKVKQGVIEKKMSLFGKEYYNTASAGWKQGVVSMYPIAIIMPTE</sequence>
<organism evidence="1">
    <name type="scientific">viral metagenome</name>
    <dbReference type="NCBI Taxonomy" id="1070528"/>
    <lineage>
        <taxon>unclassified sequences</taxon>
        <taxon>metagenomes</taxon>
        <taxon>organismal metagenomes</taxon>
    </lineage>
</organism>
<name>A0A6M3J5Y8_9ZZZZ</name>
<dbReference type="EMBL" id="MT142459">
    <property type="protein sequence ID" value="QJA81446.1"/>
    <property type="molecule type" value="Genomic_DNA"/>
</dbReference>
<reference evidence="1" key="1">
    <citation type="submission" date="2020-03" db="EMBL/GenBank/DDBJ databases">
        <title>The deep terrestrial virosphere.</title>
        <authorList>
            <person name="Holmfeldt K."/>
            <person name="Nilsson E."/>
            <person name="Simone D."/>
            <person name="Lopez-Fernandez M."/>
            <person name="Wu X."/>
            <person name="de Brujin I."/>
            <person name="Lundin D."/>
            <person name="Andersson A."/>
            <person name="Bertilsson S."/>
            <person name="Dopson M."/>
        </authorList>
    </citation>
    <scope>NUCLEOTIDE SEQUENCE</scope>
    <source>
        <strain evidence="2">MM415A00534</strain>
        <strain evidence="1">MM415B00395</strain>
    </source>
</reference>
<dbReference type="EMBL" id="MT141539">
    <property type="protein sequence ID" value="QJA65469.1"/>
    <property type="molecule type" value="Genomic_DNA"/>
</dbReference>
<dbReference type="AlphaFoldDB" id="A0A6M3J5Y8"/>